<evidence type="ECO:0000256" key="1">
    <source>
        <dbReference type="SAM" id="Phobius"/>
    </source>
</evidence>
<keyword evidence="1" id="KW-1133">Transmembrane helix</keyword>
<organism evidence="2 3">
    <name type="scientific">Chitinophaga silvisoli</name>
    <dbReference type="NCBI Taxonomy" id="2291814"/>
    <lineage>
        <taxon>Bacteria</taxon>
        <taxon>Pseudomonadati</taxon>
        <taxon>Bacteroidota</taxon>
        <taxon>Chitinophagia</taxon>
        <taxon>Chitinophagales</taxon>
        <taxon>Chitinophagaceae</taxon>
        <taxon>Chitinophaga</taxon>
    </lineage>
</organism>
<proteinExistence type="predicted"/>
<dbReference type="EMBL" id="QTJV01000021">
    <property type="protein sequence ID" value="RFM29387.1"/>
    <property type="molecule type" value="Genomic_DNA"/>
</dbReference>
<feature type="transmembrane region" description="Helical" evidence="1">
    <location>
        <begin position="109"/>
        <end position="131"/>
    </location>
</feature>
<keyword evidence="1" id="KW-0812">Transmembrane</keyword>
<dbReference type="InterPro" id="IPR021354">
    <property type="entry name" value="DUF2975"/>
</dbReference>
<feature type="transmembrane region" description="Helical" evidence="1">
    <location>
        <begin position="192"/>
        <end position="209"/>
    </location>
</feature>
<keyword evidence="3" id="KW-1185">Reference proteome</keyword>
<dbReference type="AlphaFoldDB" id="A0A3E1NNB7"/>
<feature type="transmembrane region" description="Helical" evidence="1">
    <location>
        <begin position="151"/>
        <end position="172"/>
    </location>
</feature>
<keyword evidence="1" id="KW-0472">Membrane</keyword>
<evidence type="ECO:0000313" key="3">
    <source>
        <dbReference type="Proteomes" id="UP000261174"/>
    </source>
</evidence>
<sequence>MRNNIFYFTLTVNYIAMKPTHIITVFKVLTTIGFYFLLFITAAFFVFSLINIASNQSFNTPTLKNNNYKVISFSDNKGTTEVKYSDNKQLRYQLLQNEYYVQINPSSPFGYYTMLLTFVYLLLGIFTLRTFRKILKEIQLEAPFTGKIVRLLKYVAAVFIIADFIKVINYIIFNQYLHQQMPTLGFKLQSEIGSGFIIGAITWIIVAIYQRGVELQTENNLTV</sequence>
<reference evidence="2 3" key="1">
    <citation type="submission" date="2018-08" db="EMBL/GenBank/DDBJ databases">
        <title>Chitinophaga sp. K20C18050901, a novel bacterium isolated from forest soil.</title>
        <authorList>
            <person name="Wang C."/>
        </authorList>
    </citation>
    <scope>NUCLEOTIDE SEQUENCE [LARGE SCALE GENOMIC DNA]</scope>
    <source>
        <strain evidence="2 3">K20C18050901</strain>
    </source>
</reference>
<dbReference type="Proteomes" id="UP000261174">
    <property type="component" value="Unassembled WGS sequence"/>
</dbReference>
<gene>
    <name evidence="2" type="ORF">DXN04_33065</name>
</gene>
<accession>A0A3E1NNB7</accession>
<name>A0A3E1NNB7_9BACT</name>
<evidence type="ECO:0000313" key="2">
    <source>
        <dbReference type="EMBL" id="RFM29387.1"/>
    </source>
</evidence>
<comment type="caution">
    <text evidence="2">The sequence shown here is derived from an EMBL/GenBank/DDBJ whole genome shotgun (WGS) entry which is preliminary data.</text>
</comment>
<dbReference type="Pfam" id="PF11188">
    <property type="entry name" value="DUF2975"/>
    <property type="match status" value="1"/>
</dbReference>
<feature type="transmembrane region" description="Helical" evidence="1">
    <location>
        <begin position="33"/>
        <end position="53"/>
    </location>
</feature>
<protein>
    <submittedName>
        <fullName evidence="2">DUF2975 domain-containing protein</fullName>
    </submittedName>
</protein>